<reference evidence="2 3" key="1">
    <citation type="submission" date="2024-09" db="EMBL/GenBank/DDBJ databases">
        <title>Chromosome-scale assembly of Riccia sorocarpa.</title>
        <authorList>
            <person name="Paukszto L."/>
        </authorList>
    </citation>
    <scope>NUCLEOTIDE SEQUENCE [LARGE SCALE GENOMIC DNA]</scope>
    <source>
        <strain evidence="2">LP-2024</strain>
        <tissue evidence="2">Aerial parts of the thallus</tissue>
    </source>
</reference>
<comment type="caution">
    <text evidence="2">The sequence shown here is derived from an EMBL/GenBank/DDBJ whole genome shotgun (WGS) entry which is preliminary data.</text>
</comment>
<proteinExistence type="predicted"/>
<name>A0ABD3GH40_9MARC</name>
<dbReference type="PANTHER" id="PTHR47481:SF14">
    <property type="entry name" value="RETROTRANSPOSON COPIA-LIKE N-TERMINAL DOMAIN-CONTAINING PROTEIN"/>
    <property type="match status" value="1"/>
</dbReference>
<accession>A0ABD3GH40</accession>
<evidence type="ECO:0000313" key="2">
    <source>
        <dbReference type="EMBL" id="KAL3677350.1"/>
    </source>
</evidence>
<feature type="region of interest" description="Disordered" evidence="1">
    <location>
        <begin position="64"/>
        <end position="94"/>
    </location>
</feature>
<keyword evidence="3" id="KW-1185">Reference proteome</keyword>
<organism evidence="2 3">
    <name type="scientific">Riccia sorocarpa</name>
    <dbReference type="NCBI Taxonomy" id="122646"/>
    <lineage>
        <taxon>Eukaryota</taxon>
        <taxon>Viridiplantae</taxon>
        <taxon>Streptophyta</taxon>
        <taxon>Embryophyta</taxon>
        <taxon>Marchantiophyta</taxon>
        <taxon>Marchantiopsida</taxon>
        <taxon>Marchantiidae</taxon>
        <taxon>Marchantiales</taxon>
        <taxon>Ricciaceae</taxon>
        <taxon>Riccia</taxon>
    </lineage>
</organism>
<dbReference type="Pfam" id="PF14223">
    <property type="entry name" value="Retrotran_gag_2"/>
    <property type="match status" value="1"/>
</dbReference>
<dbReference type="EMBL" id="JBJQOH010000008">
    <property type="protein sequence ID" value="KAL3677350.1"/>
    <property type="molecule type" value="Genomic_DNA"/>
</dbReference>
<dbReference type="Proteomes" id="UP001633002">
    <property type="component" value="Unassembled WGS sequence"/>
</dbReference>
<evidence type="ECO:0000313" key="3">
    <source>
        <dbReference type="Proteomes" id="UP001633002"/>
    </source>
</evidence>
<sequence length="260" mass="28511">MANSFSSGFSEKEKLRGDENYCTWKWRLQGILDERDLWEYVELPPSADLVAYLQQKTAAVKQQSSNPAATASAQSTVASGSTSTTTTSAAPNPVLIEAERKSRRKAMNVIRASLADEVITHVIHMDDPHTCWKALQDMYNTKTNARPSDDVVVLQILSALPESFDSIVNVISGETSLPSLTQLTGRLQQEDDRKKARDGGEDVEALLVRLRRVIRDRRTNSGSEGLSGIEEPIRDLKCALAITATDTVSRVTSCVTATSI</sequence>
<evidence type="ECO:0000256" key="1">
    <source>
        <dbReference type="SAM" id="MobiDB-lite"/>
    </source>
</evidence>
<protein>
    <recommendedName>
        <fullName evidence="4">DUF4219 domain-containing protein</fullName>
    </recommendedName>
</protein>
<gene>
    <name evidence="2" type="ORF">R1sor_027298</name>
</gene>
<dbReference type="AlphaFoldDB" id="A0ABD3GH40"/>
<feature type="compositionally biased region" description="Low complexity" evidence="1">
    <location>
        <begin position="68"/>
        <end position="90"/>
    </location>
</feature>
<evidence type="ECO:0008006" key="4">
    <source>
        <dbReference type="Google" id="ProtNLM"/>
    </source>
</evidence>
<dbReference type="PANTHER" id="PTHR47481">
    <property type="match status" value="1"/>
</dbReference>